<dbReference type="Proteomes" id="UP000060345">
    <property type="component" value="Chromosome 1"/>
</dbReference>
<dbReference type="RefSeq" id="WP_025077664.1">
    <property type="nucleotide sequence ID" value="NZ_BAKO01000003.1"/>
</dbReference>
<dbReference type="InterPro" id="IPR011101">
    <property type="entry name" value="DUF5131"/>
</dbReference>
<organism evidence="1 3">
    <name type="scientific">Prevotella fusca JCM 17724</name>
    <dbReference type="NCBI Taxonomy" id="1236517"/>
    <lineage>
        <taxon>Bacteria</taxon>
        <taxon>Pseudomonadati</taxon>
        <taxon>Bacteroidota</taxon>
        <taxon>Bacteroidia</taxon>
        <taxon>Bacteroidales</taxon>
        <taxon>Prevotellaceae</taxon>
        <taxon>Prevotella</taxon>
    </lineage>
</organism>
<evidence type="ECO:0000313" key="1">
    <source>
        <dbReference type="EMBL" id="AKU69395.1"/>
    </source>
</evidence>
<evidence type="ECO:0000313" key="4">
    <source>
        <dbReference type="Proteomes" id="UP000682005"/>
    </source>
</evidence>
<dbReference type="Pfam" id="PF07505">
    <property type="entry name" value="DUF5131"/>
    <property type="match status" value="1"/>
</dbReference>
<proteinExistence type="predicted"/>
<evidence type="ECO:0000313" key="3">
    <source>
        <dbReference type="Proteomes" id="UP000060345"/>
    </source>
</evidence>
<name>A0A0K1NK34_9BACT</name>
<dbReference type="STRING" id="1236517.ADJ77_06285"/>
<dbReference type="EMBL" id="CP012074">
    <property type="protein sequence ID" value="AKU69395.1"/>
    <property type="molecule type" value="Genomic_DNA"/>
</dbReference>
<dbReference type="eggNOG" id="COG4422">
    <property type="taxonomic scope" value="Bacteria"/>
</dbReference>
<evidence type="ECO:0000313" key="2">
    <source>
        <dbReference type="EMBL" id="QUB87030.1"/>
    </source>
</evidence>
<dbReference type="AlphaFoldDB" id="A0A0K1NK34"/>
<keyword evidence="4" id="KW-1185">Reference proteome</keyword>
<protein>
    <submittedName>
        <fullName evidence="2">DUF5131 family protein</fullName>
    </submittedName>
</protein>
<dbReference type="OrthoDB" id="9787478at2"/>
<reference evidence="2 4" key="2">
    <citation type="submission" date="2021-03" db="EMBL/GenBank/DDBJ databases">
        <title>Human Oral Microbial Genomes.</title>
        <authorList>
            <person name="Johnston C.D."/>
            <person name="Chen T."/>
            <person name="Dewhirst F.E."/>
        </authorList>
    </citation>
    <scope>NUCLEOTIDE SEQUENCE [LARGE SCALE GENOMIC DNA]</scope>
    <source>
        <strain evidence="2 4">W1435</strain>
    </source>
</reference>
<reference evidence="1 3" key="1">
    <citation type="submission" date="2015-07" db="EMBL/GenBank/DDBJ databases">
        <authorList>
            <person name="Noorani M."/>
        </authorList>
    </citation>
    <scope>NUCLEOTIDE SEQUENCE [LARGE SCALE GENOMIC DNA]</scope>
    <source>
        <strain evidence="1 3">W1435</strain>
    </source>
</reference>
<accession>A0A0K1NK34</accession>
<sequence>MTLWNLIHGCHRKSEGCKHCYVFTRDGQYGIDTNIVRKTTTFNLPMKKNRKGEWKIPAGTMVMTCFSSDFFIEEMDEWREEAWLMMLKRQDLQFFMVTKRPERITECLPAYWEELEERVYICCTMENQRRTDERLPIFQAAPLIHREIIVEPMLESIDFRGSLNGIERITVGGESGTYARPCHYEWILDVRRQCEQAGIGFHFMQTGANFYKDGKYYKLTHRLQMSQAARANINIE</sequence>
<dbReference type="KEGG" id="pfus:ADJ77_06285"/>
<dbReference type="Proteomes" id="UP000682005">
    <property type="component" value="Chromosome 1"/>
</dbReference>
<dbReference type="EMBL" id="CP072370">
    <property type="protein sequence ID" value="QUB87030.1"/>
    <property type="molecule type" value="Genomic_DNA"/>
</dbReference>
<gene>
    <name evidence="1" type="ORF">ADJ77_06285</name>
    <name evidence="2" type="ORF">J5A51_06000</name>
</gene>